<organism evidence="1 2">
    <name type="scientific">Hwangdonia lutea</name>
    <dbReference type="NCBI Taxonomy" id="3075823"/>
    <lineage>
        <taxon>Bacteria</taxon>
        <taxon>Pseudomonadati</taxon>
        <taxon>Bacteroidota</taxon>
        <taxon>Flavobacteriia</taxon>
        <taxon>Flavobacteriales</taxon>
        <taxon>Flavobacteriaceae</taxon>
        <taxon>Hwangdonia</taxon>
    </lineage>
</organism>
<name>A0AA97ELD1_9FLAO</name>
<dbReference type="AlphaFoldDB" id="A0AA97ELD1"/>
<reference evidence="2" key="1">
    <citation type="submission" date="2024-06" db="EMBL/GenBank/DDBJ databases">
        <title>Hwangdonia haimaensis gen. nov., sp. nov., a member of the family Flavobacteriaceae isolated from the haima cold seep.</title>
        <authorList>
            <person name="Li J."/>
        </authorList>
    </citation>
    <scope>NUCLEOTIDE SEQUENCE [LARGE SCALE GENOMIC DNA]</scope>
    <source>
        <strain evidence="2">SCSIO 19198</strain>
    </source>
</reference>
<dbReference type="InterPro" id="IPR011989">
    <property type="entry name" value="ARM-like"/>
</dbReference>
<dbReference type="Gene3D" id="1.25.10.10">
    <property type="entry name" value="Leucine-rich Repeat Variant"/>
    <property type="match status" value="1"/>
</dbReference>
<dbReference type="SUPFAM" id="SSF48371">
    <property type="entry name" value="ARM repeat"/>
    <property type="match status" value="1"/>
</dbReference>
<protein>
    <submittedName>
        <fullName evidence="1">HEAT repeat domain-containing protein</fullName>
    </submittedName>
</protein>
<dbReference type="RefSeq" id="WP_316981888.1">
    <property type="nucleotide sequence ID" value="NZ_CP136521.1"/>
</dbReference>
<proteinExistence type="predicted"/>
<dbReference type="InterPro" id="IPR016024">
    <property type="entry name" value="ARM-type_fold"/>
</dbReference>
<dbReference type="Proteomes" id="UP001302486">
    <property type="component" value="Chromosome"/>
</dbReference>
<evidence type="ECO:0000313" key="1">
    <source>
        <dbReference type="EMBL" id="WOD42143.1"/>
    </source>
</evidence>
<evidence type="ECO:0000313" key="2">
    <source>
        <dbReference type="Proteomes" id="UP001302486"/>
    </source>
</evidence>
<sequence length="231" mass="26803">MDFSSLNNDEFVEYVIKEHKKRNTKEFYETQRIRKKEDEFVTMELRKAGFKVSSLFDLVNFKQTDFGYINLLLNLLDSEKITDSIMKDGMVRAITVRKAKGIAENQLLKFYGNLKTEQEKETIGWSIGNWFDHLYSDSYFEPIKEISSNKNNGISRQMFVKALGKTKEHKPIAEKLLFELTFDNEVVLHAISALGKLKSTNSIERLTELTNNKNKTIKKVANKALKKITTE</sequence>
<dbReference type="KEGG" id="hws:RNZ46_09045"/>
<dbReference type="EMBL" id="CP136521">
    <property type="protein sequence ID" value="WOD42143.1"/>
    <property type="molecule type" value="Genomic_DNA"/>
</dbReference>
<gene>
    <name evidence="1" type="ORF">RNZ46_09045</name>
</gene>
<keyword evidence="2" id="KW-1185">Reference proteome</keyword>
<accession>A0AA97ELD1</accession>